<dbReference type="Pfam" id="PF20233">
    <property type="entry name" value="DUF6590"/>
    <property type="match status" value="1"/>
</dbReference>
<dbReference type="InterPro" id="IPR046497">
    <property type="entry name" value="DUF6590"/>
</dbReference>
<gene>
    <name evidence="3" type="ORF">EJ08DRAFT_571714</name>
</gene>
<evidence type="ECO:0000259" key="2">
    <source>
        <dbReference type="Pfam" id="PF20233"/>
    </source>
</evidence>
<sequence length="146" mass="16338">FFRIGKVFKALCYEPAGNGLPSRSQTVSETSQYIGEGAITRIRWFVVVGEGPSFCACLPIQTYSRQGVSSTRLTKNHHSIIHTGERPPPSTLLKQPNAKNGESGMRQPIQVRPNHMTDKLDQISRLCYEKVYTVEHNVKVCDFGDV</sequence>
<dbReference type="AlphaFoldDB" id="A0A9P4NUI3"/>
<proteinExistence type="predicted"/>
<comment type="caution">
    <text evidence="3">The sequence shown here is derived from an EMBL/GenBank/DDBJ whole genome shotgun (WGS) entry which is preliminary data.</text>
</comment>
<evidence type="ECO:0000313" key="3">
    <source>
        <dbReference type="EMBL" id="KAF2431668.1"/>
    </source>
</evidence>
<dbReference type="OrthoDB" id="3559580at2759"/>
<keyword evidence="4" id="KW-1185">Reference proteome</keyword>
<feature type="non-terminal residue" evidence="3">
    <location>
        <position position="1"/>
    </location>
</feature>
<evidence type="ECO:0000256" key="1">
    <source>
        <dbReference type="SAM" id="MobiDB-lite"/>
    </source>
</evidence>
<accession>A0A9P4NUI3</accession>
<dbReference type="EMBL" id="MU007030">
    <property type="protein sequence ID" value="KAF2431668.1"/>
    <property type="molecule type" value="Genomic_DNA"/>
</dbReference>
<reference evidence="3" key="1">
    <citation type="journal article" date="2020" name="Stud. Mycol.">
        <title>101 Dothideomycetes genomes: a test case for predicting lifestyles and emergence of pathogens.</title>
        <authorList>
            <person name="Haridas S."/>
            <person name="Albert R."/>
            <person name="Binder M."/>
            <person name="Bloem J."/>
            <person name="Labutti K."/>
            <person name="Salamov A."/>
            <person name="Andreopoulos B."/>
            <person name="Baker S."/>
            <person name="Barry K."/>
            <person name="Bills G."/>
            <person name="Bluhm B."/>
            <person name="Cannon C."/>
            <person name="Castanera R."/>
            <person name="Culley D."/>
            <person name="Daum C."/>
            <person name="Ezra D."/>
            <person name="Gonzalez J."/>
            <person name="Henrissat B."/>
            <person name="Kuo A."/>
            <person name="Liang C."/>
            <person name="Lipzen A."/>
            <person name="Lutzoni F."/>
            <person name="Magnuson J."/>
            <person name="Mondo S."/>
            <person name="Nolan M."/>
            <person name="Ohm R."/>
            <person name="Pangilinan J."/>
            <person name="Park H.-J."/>
            <person name="Ramirez L."/>
            <person name="Alfaro M."/>
            <person name="Sun H."/>
            <person name="Tritt A."/>
            <person name="Yoshinaga Y."/>
            <person name="Zwiers L.-H."/>
            <person name="Turgeon B."/>
            <person name="Goodwin S."/>
            <person name="Spatafora J."/>
            <person name="Crous P."/>
            <person name="Grigoriev I."/>
        </authorList>
    </citation>
    <scope>NUCLEOTIDE SEQUENCE</scope>
    <source>
        <strain evidence="3">CBS 130266</strain>
    </source>
</reference>
<feature type="domain" description="DUF6590" evidence="2">
    <location>
        <begin position="1"/>
        <end position="146"/>
    </location>
</feature>
<feature type="region of interest" description="Disordered" evidence="1">
    <location>
        <begin position="80"/>
        <end position="108"/>
    </location>
</feature>
<feature type="non-terminal residue" evidence="3">
    <location>
        <position position="146"/>
    </location>
</feature>
<evidence type="ECO:0000313" key="4">
    <source>
        <dbReference type="Proteomes" id="UP000800235"/>
    </source>
</evidence>
<organism evidence="3 4">
    <name type="scientific">Tothia fuscella</name>
    <dbReference type="NCBI Taxonomy" id="1048955"/>
    <lineage>
        <taxon>Eukaryota</taxon>
        <taxon>Fungi</taxon>
        <taxon>Dikarya</taxon>
        <taxon>Ascomycota</taxon>
        <taxon>Pezizomycotina</taxon>
        <taxon>Dothideomycetes</taxon>
        <taxon>Pleosporomycetidae</taxon>
        <taxon>Venturiales</taxon>
        <taxon>Cylindrosympodiaceae</taxon>
        <taxon>Tothia</taxon>
    </lineage>
</organism>
<protein>
    <recommendedName>
        <fullName evidence="2">DUF6590 domain-containing protein</fullName>
    </recommendedName>
</protein>
<name>A0A9P4NUI3_9PEZI</name>
<dbReference type="Proteomes" id="UP000800235">
    <property type="component" value="Unassembled WGS sequence"/>
</dbReference>